<protein>
    <submittedName>
        <fullName evidence="2">Type II toxin-antitoxin system VapC family toxin</fullName>
    </submittedName>
</protein>
<dbReference type="Proteomes" id="UP001139035">
    <property type="component" value="Unassembled WGS sequence"/>
</dbReference>
<dbReference type="EMBL" id="JAJUWU010000007">
    <property type="protein sequence ID" value="MCE7027894.1"/>
    <property type="molecule type" value="Genomic_DNA"/>
</dbReference>
<dbReference type="InterPro" id="IPR041705">
    <property type="entry name" value="PIN_Sll0205"/>
</dbReference>
<gene>
    <name evidence="2" type="ORF">LZD57_07820</name>
</gene>
<evidence type="ECO:0000259" key="1">
    <source>
        <dbReference type="Pfam" id="PF01850"/>
    </source>
</evidence>
<keyword evidence="3" id="KW-1185">Reference proteome</keyword>
<evidence type="ECO:0000313" key="2">
    <source>
        <dbReference type="EMBL" id="MCE7027894.1"/>
    </source>
</evidence>
<dbReference type="SUPFAM" id="SSF88723">
    <property type="entry name" value="PIN domain-like"/>
    <property type="match status" value="1"/>
</dbReference>
<accession>A0A9X1T4M1</accession>
<dbReference type="PANTHER" id="PTHR36173:SF1">
    <property type="entry name" value="RIBONUCLEASE VAPC22"/>
    <property type="match status" value="1"/>
</dbReference>
<dbReference type="Gene3D" id="3.40.50.1010">
    <property type="entry name" value="5'-nuclease"/>
    <property type="match status" value="1"/>
</dbReference>
<dbReference type="InterPro" id="IPR052919">
    <property type="entry name" value="TA_system_RNase"/>
</dbReference>
<dbReference type="InterPro" id="IPR002716">
    <property type="entry name" value="PIN_dom"/>
</dbReference>
<name>A0A9X1T4M1_9HYPH</name>
<reference evidence="2" key="1">
    <citation type="submission" date="2022-01" db="EMBL/GenBank/DDBJ databases">
        <title>Jiella avicenniae sp. nov., a novel endophytic bacterium isolated from bark of Avicennia marina.</title>
        <authorList>
            <person name="Tuo L."/>
        </authorList>
    </citation>
    <scope>NUCLEOTIDE SEQUENCE</scope>
    <source>
        <strain evidence="2">CBK1P-4</strain>
    </source>
</reference>
<dbReference type="AlphaFoldDB" id="A0A9X1T4M1"/>
<dbReference type="PANTHER" id="PTHR36173">
    <property type="entry name" value="RIBONUCLEASE VAPC16-RELATED"/>
    <property type="match status" value="1"/>
</dbReference>
<dbReference type="RefSeq" id="WP_233719060.1">
    <property type="nucleotide sequence ID" value="NZ_JAJUWU010000007.1"/>
</dbReference>
<dbReference type="Pfam" id="PF01850">
    <property type="entry name" value="PIN"/>
    <property type="match status" value="1"/>
</dbReference>
<sequence>MPGVLLDTHTFYWLASGTKSLTDEALVAIGESQSAGMLYVSAITAWELSIAAQKPRHSDTPQLNTTISEWFASAKRATNAKTLSINQTIAIEAAEVPVATGHKDPGDCYLVATSRVQKIPLITRDKVLRKLARSEYLEVIVC</sequence>
<organism evidence="2 3">
    <name type="scientific">Jiella avicenniae</name>
    <dbReference type="NCBI Taxonomy" id="2907202"/>
    <lineage>
        <taxon>Bacteria</taxon>
        <taxon>Pseudomonadati</taxon>
        <taxon>Pseudomonadota</taxon>
        <taxon>Alphaproteobacteria</taxon>
        <taxon>Hyphomicrobiales</taxon>
        <taxon>Aurantimonadaceae</taxon>
        <taxon>Jiella</taxon>
    </lineage>
</organism>
<proteinExistence type="predicted"/>
<evidence type="ECO:0000313" key="3">
    <source>
        <dbReference type="Proteomes" id="UP001139035"/>
    </source>
</evidence>
<comment type="caution">
    <text evidence="2">The sequence shown here is derived from an EMBL/GenBank/DDBJ whole genome shotgun (WGS) entry which is preliminary data.</text>
</comment>
<dbReference type="CDD" id="cd09872">
    <property type="entry name" value="PIN_Sll0205-like"/>
    <property type="match status" value="1"/>
</dbReference>
<dbReference type="InterPro" id="IPR029060">
    <property type="entry name" value="PIN-like_dom_sf"/>
</dbReference>
<feature type="domain" description="PIN" evidence="1">
    <location>
        <begin position="4"/>
        <end position="133"/>
    </location>
</feature>